<evidence type="ECO:0000313" key="2">
    <source>
        <dbReference type="Proteomes" id="UP000193560"/>
    </source>
</evidence>
<dbReference type="EMBL" id="MCGE01000032">
    <property type="protein sequence ID" value="ORZ08202.1"/>
    <property type="molecule type" value="Genomic_DNA"/>
</dbReference>
<reference evidence="1 2" key="1">
    <citation type="submission" date="2016-07" db="EMBL/GenBank/DDBJ databases">
        <title>Pervasive Adenine N6-methylation of Active Genes in Fungi.</title>
        <authorList>
            <consortium name="DOE Joint Genome Institute"/>
            <person name="Mondo S.J."/>
            <person name="Dannebaum R.O."/>
            <person name="Kuo R.C."/>
            <person name="Labutti K."/>
            <person name="Haridas S."/>
            <person name="Kuo A."/>
            <person name="Salamov A."/>
            <person name="Ahrendt S.R."/>
            <person name="Lipzen A."/>
            <person name="Sullivan W."/>
            <person name="Andreopoulos W.B."/>
            <person name="Clum A."/>
            <person name="Lindquist E."/>
            <person name="Daum C."/>
            <person name="Ramamoorthy G.K."/>
            <person name="Gryganskyi A."/>
            <person name="Culley D."/>
            <person name="Magnuson J.K."/>
            <person name="James T.Y."/>
            <person name="O'Malley M.A."/>
            <person name="Stajich J.E."/>
            <person name="Spatafora J.W."/>
            <person name="Visel A."/>
            <person name="Grigoriev I.V."/>
        </authorList>
    </citation>
    <scope>NUCLEOTIDE SEQUENCE [LARGE SCALE GENOMIC DNA]</scope>
    <source>
        <strain evidence="1 2">NRRL 1336</strain>
    </source>
</reference>
<organism evidence="1 2">
    <name type="scientific">Absidia repens</name>
    <dbReference type="NCBI Taxonomy" id="90262"/>
    <lineage>
        <taxon>Eukaryota</taxon>
        <taxon>Fungi</taxon>
        <taxon>Fungi incertae sedis</taxon>
        <taxon>Mucoromycota</taxon>
        <taxon>Mucoromycotina</taxon>
        <taxon>Mucoromycetes</taxon>
        <taxon>Mucorales</taxon>
        <taxon>Cunninghamellaceae</taxon>
        <taxon>Absidia</taxon>
    </lineage>
</organism>
<evidence type="ECO:0000313" key="1">
    <source>
        <dbReference type="EMBL" id="ORZ08202.1"/>
    </source>
</evidence>
<accession>A0A1X2I2Z5</accession>
<proteinExistence type="predicted"/>
<keyword evidence="2" id="KW-1185">Reference proteome</keyword>
<protein>
    <submittedName>
        <fullName evidence="1">Uncharacterized protein</fullName>
    </submittedName>
</protein>
<sequence>MTTTRNEIHCVGSPLMATEDLKMIALSYRWGDGDQDEYNFDLNKSSITVIPTTASTIIINSKKKTGTYLYRLNLKPKSYFTCEKSNHKSEKARTTMASLCDLLKLGDEDISESIDAVYIPSSMKVYHRKRNGTKFSLRKRRYVNNVLFLTGSFIKNKWILCDDTFSSAYDCNVNYHHHYLDENSAGFDIH</sequence>
<name>A0A1X2I2Z5_9FUNG</name>
<dbReference type="Proteomes" id="UP000193560">
    <property type="component" value="Unassembled WGS sequence"/>
</dbReference>
<comment type="caution">
    <text evidence="1">The sequence shown here is derived from an EMBL/GenBank/DDBJ whole genome shotgun (WGS) entry which is preliminary data.</text>
</comment>
<gene>
    <name evidence="1" type="ORF">BCR42DRAFT_425442</name>
</gene>
<dbReference type="AlphaFoldDB" id="A0A1X2I2Z5"/>